<keyword evidence="2" id="KW-1185">Reference proteome</keyword>
<evidence type="ECO:0000313" key="2">
    <source>
        <dbReference type="Proteomes" id="UP000557204"/>
    </source>
</evidence>
<dbReference type="RefSeq" id="WP_171247474.1">
    <property type="nucleotide sequence ID" value="NZ_JABFAJ010000019.1"/>
</dbReference>
<reference evidence="1 2" key="1">
    <citation type="submission" date="2020-05" db="EMBL/GenBank/DDBJ databases">
        <title>Genome sequence of Isoptericola sp. JC619 isolated from Chilika lagoon, India.</title>
        <authorList>
            <person name="Kumar D."/>
            <person name="Appam K."/>
            <person name="Gandham S."/>
            <person name="Uppada J."/>
            <person name="Sasikala C."/>
            <person name="Venkata Ramana C."/>
        </authorList>
    </citation>
    <scope>NUCLEOTIDE SEQUENCE [LARGE SCALE GENOMIC DNA]</scope>
    <source>
        <strain evidence="1 2">JC619</strain>
    </source>
</reference>
<dbReference type="AlphaFoldDB" id="A0A849K6A7"/>
<organism evidence="1 2">
    <name type="scientific">Isoptericola sediminis</name>
    <dbReference type="NCBI Taxonomy" id="2733572"/>
    <lineage>
        <taxon>Bacteria</taxon>
        <taxon>Bacillati</taxon>
        <taxon>Actinomycetota</taxon>
        <taxon>Actinomycetes</taxon>
        <taxon>Micrococcales</taxon>
        <taxon>Promicromonosporaceae</taxon>
        <taxon>Isoptericola</taxon>
    </lineage>
</organism>
<gene>
    <name evidence="1" type="ORF">HLI28_10500</name>
</gene>
<dbReference type="EMBL" id="JABFAJ010000019">
    <property type="protein sequence ID" value="NNU27970.1"/>
    <property type="molecule type" value="Genomic_DNA"/>
</dbReference>
<name>A0A849K6A7_9MICO</name>
<accession>A0A849K6A7</accession>
<dbReference type="Proteomes" id="UP000557204">
    <property type="component" value="Unassembled WGS sequence"/>
</dbReference>
<proteinExistence type="predicted"/>
<comment type="caution">
    <text evidence="1">The sequence shown here is derived from an EMBL/GenBank/DDBJ whole genome shotgun (WGS) entry which is preliminary data.</text>
</comment>
<protein>
    <submittedName>
        <fullName evidence="1">Uncharacterized protein</fullName>
    </submittedName>
</protein>
<evidence type="ECO:0000313" key="1">
    <source>
        <dbReference type="EMBL" id="NNU27970.1"/>
    </source>
</evidence>
<sequence length="132" mass="14918">MNSRLPSQDGEVRYFGPDTNYKPTAWMLAQVDECHRRVSRELNRLPVGSWPAACTMMLCKPVGPLCDPFEGRTCDRCRTYVPPVSRGSKPGDFQVIRFQLLHFQPGRPRVRVFVVGGLCRACFEAEVDGGDR</sequence>